<dbReference type="AlphaFoldDB" id="A0A392VEP0"/>
<accession>A0A392VEP0</accession>
<sequence>AMKKDEGGASKAICDDMAKGEPAGGNPGETMQKKNGDSVEEGKNDNATIEPLNIDSVADPH</sequence>
<feature type="compositionally biased region" description="Basic and acidic residues" evidence="1">
    <location>
        <begin position="1"/>
        <end position="19"/>
    </location>
</feature>
<name>A0A392VEP0_9FABA</name>
<evidence type="ECO:0000313" key="2">
    <source>
        <dbReference type="EMBL" id="MCI85749.1"/>
    </source>
</evidence>
<dbReference type="EMBL" id="LXQA011122902">
    <property type="protein sequence ID" value="MCI85749.1"/>
    <property type="molecule type" value="Genomic_DNA"/>
</dbReference>
<evidence type="ECO:0000313" key="3">
    <source>
        <dbReference type="Proteomes" id="UP000265520"/>
    </source>
</evidence>
<organism evidence="2 3">
    <name type="scientific">Trifolium medium</name>
    <dbReference type="NCBI Taxonomy" id="97028"/>
    <lineage>
        <taxon>Eukaryota</taxon>
        <taxon>Viridiplantae</taxon>
        <taxon>Streptophyta</taxon>
        <taxon>Embryophyta</taxon>
        <taxon>Tracheophyta</taxon>
        <taxon>Spermatophyta</taxon>
        <taxon>Magnoliopsida</taxon>
        <taxon>eudicotyledons</taxon>
        <taxon>Gunneridae</taxon>
        <taxon>Pentapetalae</taxon>
        <taxon>rosids</taxon>
        <taxon>fabids</taxon>
        <taxon>Fabales</taxon>
        <taxon>Fabaceae</taxon>
        <taxon>Papilionoideae</taxon>
        <taxon>50 kb inversion clade</taxon>
        <taxon>NPAAA clade</taxon>
        <taxon>Hologalegina</taxon>
        <taxon>IRL clade</taxon>
        <taxon>Trifolieae</taxon>
        <taxon>Trifolium</taxon>
    </lineage>
</organism>
<proteinExistence type="predicted"/>
<feature type="non-terminal residue" evidence="2">
    <location>
        <position position="1"/>
    </location>
</feature>
<evidence type="ECO:0000256" key="1">
    <source>
        <dbReference type="SAM" id="MobiDB-lite"/>
    </source>
</evidence>
<feature type="region of interest" description="Disordered" evidence="1">
    <location>
        <begin position="1"/>
        <end position="61"/>
    </location>
</feature>
<keyword evidence="3" id="KW-1185">Reference proteome</keyword>
<reference evidence="2 3" key="1">
    <citation type="journal article" date="2018" name="Front. Plant Sci.">
        <title>Red Clover (Trifolium pratense) and Zigzag Clover (T. medium) - A Picture of Genomic Similarities and Differences.</title>
        <authorList>
            <person name="Dluhosova J."/>
            <person name="Istvanek J."/>
            <person name="Nedelnik J."/>
            <person name="Repkova J."/>
        </authorList>
    </citation>
    <scope>NUCLEOTIDE SEQUENCE [LARGE SCALE GENOMIC DNA]</scope>
    <source>
        <strain evidence="3">cv. 10/8</strain>
        <tissue evidence="2">Leaf</tissue>
    </source>
</reference>
<comment type="caution">
    <text evidence="2">The sequence shown here is derived from an EMBL/GenBank/DDBJ whole genome shotgun (WGS) entry which is preliminary data.</text>
</comment>
<feature type="compositionally biased region" description="Basic and acidic residues" evidence="1">
    <location>
        <begin position="31"/>
        <end position="44"/>
    </location>
</feature>
<protein>
    <submittedName>
        <fullName evidence="2">Uncharacterized protein</fullName>
    </submittedName>
</protein>
<dbReference type="Proteomes" id="UP000265520">
    <property type="component" value="Unassembled WGS sequence"/>
</dbReference>